<dbReference type="OrthoDB" id="7988398at2"/>
<name>A0A318TAQ4_9BRAD</name>
<protein>
    <submittedName>
        <fullName evidence="2">Uncharacterized protein</fullName>
    </submittedName>
</protein>
<feature type="transmembrane region" description="Helical" evidence="1">
    <location>
        <begin position="46"/>
        <end position="64"/>
    </location>
</feature>
<keyword evidence="1" id="KW-0472">Membrane</keyword>
<feature type="transmembrane region" description="Helical" evidence="1">
    <location>
        <begin position="85"/>
        <end position="109"/>
    </location>
</feature>
<feature type="transmembrane region" description="Helical" evidence="1">
    <location>
        <begin position="129"/>
        <end position="146"/>
    </location>
</feature>
<gene>
    <name evidence="2" type="ORF">BJ122_1367</name>
</gene>
<dbReference type="AlphaFoldDB" id="A0A318TAQ4"/>
<sequence>MIRSETLKAKSIEEAKRLFWIFGYFWILLGLFALHKSIILNEPHPFYHQGFALVNALVLAKIVYLGEAVHLADSRKYKPLIYPTLYKSAIFACALIVSHLLEEIIIKAWHGELRLGTLASLDTLNLQEALAFGLIIFIALIPYFALTEIGKRLGHATLFEEFFVRRG</sequence>
<evidence type="ECO:0000313" key="3">
    <source>
        <dbReference type="Proteomes" id="UP000248148"/>
    </source>
</evidence>
<feature type="transmembrane region" description="Helical" evidence="1">
    <location>
        <begin position="21"/>
        <end position="40"/>
    </location>
</feature>
<dbReference type="RefSeq" id="WP_110782675.1">
    <property type="nucleotide sequence ID" value="NZ_QJTI01000036.1"/>
</dbReference>
<keyword evidence="3" id="KW-1185">Reference proteome</keyword>
<accession>A0A318TAQ4</accession>
<keyword evidence="1" id="KW-0812">Transmembrane</keyword>
<organism evidence="2 3">
    <name type="scientific">Rhodopseudomonas faecalis</name>
    <dbReference type="NCBI Taxonomy" id="99655"/>
    <lineage>
        <taxon>Bacteria</taxon>
        <taxon>Pseudomonadati</taxon>
        <taxon>Pseudomonadota</taxon>
        <taxon>Alphaproteobacteria</taxon>
        <taxon>Hyphomicrobiales</taxon>
        <taxon>Nitrobacteraceae</taxon>
        <taxon>Rhodopseudomonas</taxon>
    </lineage>
</organism>
<evidence type="ECO:0000256" key="1">
    <source>
        <dbReference type="SAM" id="Phobius"/>
    </source>
</evidence>
<dbReference type="EMBL" id="QJTI01000036">
    <property type="protein sequence ID" value="PYE99903.1"/>
    <property type="molecule type" value="Genomic_DNA"/>
</dbReference>
<reference evidence="2 3" key="1">
    <citation type="submission" date="2018-06" db="EMBL/GenBank/DDBJ databases">
        <title>Genomic Encyclopedia of Archaeal and Bacterial Type Strains, Phase II (KMG-II): from individual species to whole genera.</title>
        <authorList>
            <person name="Goeker M."/>
        </authorList>
    </citation>
    <scope>NUCLEOTIDE SEQUENCE [LARGE SCALE GENOMIC DNA]</scope>
    <source>
        <strain evidence="2 3">JCM 11668</strain>
    </source>
</reference>
<keyword evidence="1" id="KW-1133">Transmembrane helix</keyword>
<proteinExistence type="predicted"/>
<dbReference type="Proteomes" id="UP000248148">
    <property type="component" value="Unassembled WGS sequence"/>
</dbReference>
<comment type="caution">
    <text evidence="2">The sequence shown here is derived from an EMBL/GenBank/DDBJ whole genome shotgun (WGS) entry which is preliminary data.</text>
</comment>
<evidence type="ECO:0000313" key="2">
    <source>
        <dbReference type="EMBL" id="PYE99903.1"/>
    </source>
</evidence>